<feature type="compositionally biased region" description="Basic and acidic residues" evidence="4">
    <location>
        <begin position="209"/>
        <end position="222"/>
    </location>
</feature>
<dbReference type="SMART" id="SM00345">
    <property type="entry name" value="HTH_GNTR"/>
    <property type="match status" value="1"/>
</dbReference>
<dbReference type="Gene3D" id="1.10.10.10">
    <property type="entry name" value="Winged helix-like DNA-binding domain superfamily/Winged helix DNA-binding domain"/>
    <property type="match status" value="1"/>
</dbReference>
<keyword evidence="7" id="KW-1185">Reference proteome</keyword>
<gene>
    <name evidence="6" type="ORF">ACFQ34_19215</name>
</gene>
<dbReference type="PROSITE" id="PS50949">
    <property type="entry name" value="HTH_GNTR"/>
    <property type="match status" value="1"/>
</dbReference>
<dbReference type="CDD" id="cd07377">
    <property type="entry name" value="WHTH_GntR"/>
    <property type="match status" value="1"/>
</dbReference>
<feature type="region of interest" description="Disordered" evidence="4">
    <location>
        <begin position="1"/>
        <end position="21"/>
    </location>
</feature>
<comment type="caution">
    <text evidence="6">The sequence shown here is derived from an EMBL/GenBank/DDBJ whole genome shotgun (WGS) entry which is preliminary data.</text>
</comment>
<evidence type="ECO:0000313" key="6">
    <source>
        <dbReference type="EMBL" id="MFD1235422.1"/>
    </source>
</evidence>
<keyword evidence="1" id="KW-0805">Transcription regulation</keyword>
<evidence type="ECO:0000313" key="7">
    <source>
        <dbReference type="Proteomes" id="UP001597182"/>
    </source>
</evidence>
<evidence type="ECO:0000256" key="4">
    <source>
        <dbReference type="SAM" id="MobiDB-lite"/>
    </source>
</evidence>
<dbReference type="InterPro" id="IPR011711">
    <property type="entry name" value="GntR_C"/>
</dbReference>
<keyword evidence="2" id="KW-0238">DNA-binding</keyword>
<organism evidence="6 7">
    <name type="scientific">Pseudonocardia benzenivorans</name>
    <dbReference type="NCBI Taxonomy" id="228005"/>
    <lineage>
        <taxon>Bacteria</taxon>
        <taxon>Bacillati</taxon>
        <taxon>Actinomycetota</taxon>
        <taxon>Actinomycetes</taxon>
        <taxon>Pseudonocardiales</taxon>
        <taxon>Pseudonocardiaceae</taxon>
        <taxon>Pseudonocardia</taxon>
    </lineage>
</organism>
<dbReference type="PANTHER" id="PTHR43537">
    <property type="entry name" value="TRANSCRIPTIONAL REGULATOR, GNTR FAMILY"/>
    <property type="match status" value="1"/>
</dbReference>
<feature type="domain" description="HTH gntR-type" evidence="5">
    <location>
        <begin position="20"/>
        <end position="87"/>
    </location>
</feature>
<accession>A0ABW3VJH5</accession>
<evidence type="ECO:0000256" key="2">
    <source>
        <dbReference type="ARBA" id="ARBA00023125"/>
    </source>
</evidence>
<keyword evidence="3" id="KW-0804">Transcription</keyword>
<dbReference type="InterPro" id="IPR036388">
    <property type="entry name" value="WH-like_DNA-bd_sf"/>
</dbReference>
<evidence type="ECO:0000256" key="1">
    <source>
        <dbReference type="ARBA" id="ARBA00023015"/>
    </source>
</evidence>
<proteinExistence type="predicted"/>
<reference evidence="7" key="1">
    <citation type="journal article" date="2019" name="Int. J. Syst. Evol. Microbiol.">
        <title>The Global Catalogue of Microorganisms (GCM) 10K type strain sequencing project: providing services to taxonomists for standard genome sequencing and annotation.</title>
        <authorList>
            <consortium name="The Broad Institute Genomics Platform"/>
            <consortium name="The Broad Institute Genome Sequencing Center for Infectious Disease"/>
            <person name="Wu L."/>
            <person name="Ma J."/>
        </authorList>
    </citation>
    <scope>NUCLEOTIDE SEQUENCE [LARGE SCALE GENOMIC DNA]</scope>
    <source>
        <strain evidence="7">CCUG 49018</strain>
    </source>
</reference>
<dbReference type="Proteomes" id="UP001597182">
    <property type="component" value="Unassembled WGS sequence"/>
</dbReference>
<evidence type="ECO:0000256" key="3">
    <source>
        <dbReference type="ARBA" id="ARBA00023163"/>
    </source>
</evidence>
<dbReference type="Pfam" id="PF00392">
    <property type="entry name" value="GntR"/>
    <property type="match status" value="1"/>
</dbReference>
<dbReference type="SUPFAM" id="SSF48008">
    <property type="entry name" value="GntR ligand-binding domain-like"/>
    <property type="match status" value="1"/>
</dbReference>
<name>A0ABW3VJH5_9PSEU</name>
<evidence type="ECO:0000259" key="5">
    <source>
        <dbReference type="PROSITE" id="PS50949"/>
    </source>
</evidence>
<dbReference type="InterPro" id="IPR036390">
    <property type="entry name" value="WH_DNA-bd_sf"/>
</dbReference>
<dbReference type="RefSeq" id="WP_013675304.1">
    <property type="nucleotide sequence ID" value="NZ_BAABKS010000074.1"/>
</dbReference>
<dbReference type="EMBL" id="JBHTMB010000161">
    <property type="protein sequence ID" value="MFD1235422.1"/>
    <property type="molecule type" value="Genomic_DNA"/>
</dbReference>
<dbReference type="Pfam" id="PF07729">
    <property type="entry name" value="FCD"/>
    <property type="match status" value="1"/>
</dbReference>
<dbReference type="InterPro" id="IPR000524">
    <property type="entry name" value="Tscrpt_reg_HTH_GntR"/>
</dbReference>
<sequence length="249" mass="27347">MIGDRPAAPPAEPDATHSPKPLRDLIADSIREQVITGAIKPGRRIREDEIAQDHGVSRVPVREALQKLESEGYLTLTRYRGATVTMPSAERALQAMEVRRGLEVMAARLAARARGGPAAAQLVRLVERGSRAVDERRYKAIPELVSRFHELVAVASGNPEIVQILALYRGKVDWMFSVDLEDRAEGSWDDHAAILEAILAGDEELAGRRMDEHTSKDEDACRRHVHQEGTAAPAAGRRARSTRTSTGGR</sequence>
<dbReference type="SUPFAM" id="SSF46785">
    <property type="entry name" value="Winged helix' DNA-binding domain"/>
    <property type="match status" value="1"/>
</dbReference>
<protein>
    <submittedName>
        <fullName evidence="6">GntR family transcriptional regulator</fullName>
    </submittedName>
</protein>
<dbReference type="InterPro" id="IPR008920">
    <property type="entry name" value="TF_FadR/GntR_C"/>
</dbReference>
<dbReference type="PRINTS" id="PR00035">
    <property type="entry name" value="HTHGNTR"/>
</dbReference>
<feature type="region of interest" description="Disordered" evidence="4">
    <location>
        <begin position="209"/>
        <end position="249"/>
    </location>
</feature>
<dbReference type="Gene3D" id="1.20.120.530">
    <property type="entry name" value="GntR ligand-binding domain-like"/>
    <property type="match status" value="1"/>
</dbReference>
<dbReference type="PANTHER" id="PTHR43537:SF24">
    <property type="entry name" value="GLUCONATE OPERON TRANSCRIPTIONAL REPRESSOR"/>
    <property type="match status" value="1"/>
</dbReference>
<dbReference type="SMART" id="SM00895">
    <property type="entry name" value="FCD"/>
    <property type="match status" value="1"/>
</dbReference>
<feature type="compositionally biased region" description="Low complexity" evidence="4">
    <location>
        <begin position="229"/>
        <end position="249"/>
    </location>
</feature>